<dbReference type="OrthoDB" id="1733397at2759"/>
<dbReference type="Proteomes" id="UP000829196">
    <property type="component" value="Unassembled WGS sequence"/>
</dbReference>
<reference evidence="2" key="1">
    <citation type="journal article" date="2022" name="Front. Genet.">
        <title>Chromosome-Scale Assembly of the Dendrobium nobile Genome Provides Insights Into the Molecular Mechanism of the Biosynthesis of the Medicinal Active Ingredient of Dendrobium.</title>
        <authorList>
            <person name="Xu Q."/>
            <person name="Niu S.-C."/>
            <person name="Li K.-L."/>
            <person name="Zheng P.-J."/>
            <person name="Zhang X.-J."/>
            <person name="Jia Y."/>
            <person name="Liu Y."/>
            <person name="Niu Y.-X."/>
            <person name="Yu L.-H."/>
            <person name="Chen D.-F."/>
            <person name="Zhang G.-Q."/>
        </authorList>
    </citation>
    <scope>NUCLEOTIDE SEQUENCE</scope>
    <source>
        <tissue evidence="2">Leaf</tissue>
    </source>
</reference>
<comment type="similarity">
    <text evidence="1">Belongs to the PPR family. P subfamily.</text>
</comment>
<dbReference type="AlphaFoldDB" id="A0A8T3B9F6"/>
<dbReference type="PANTHER" id="PTHR45717">
    <property type="entry name" value="OS12G0527900 PROTEIN"/>
    <property type="match status" value="1"/>
</dbReference>
<dbReference type="GO" id="GO:0005739">
    <property type="term" value="C:mitochondrion"/>
    <property type="evidence" value="ECO:0007669"/>
    <property type="project" value="TreeGrafter"/>
</dbReference>
<dbReference type="PROSITE" id="PS51257">
    <property type="entry name" value="PROKAR_LIPOPROTEIN"/>
    <property type="match status" value="1"/>
</dbReference>
<evidence type="ECO:0000313" key="2">
    <source>
        <dbReference type="EMBL" id="KAI0507096.1"/>
    </source>
</evidence>
<protein>
    <recommendedName>
        <fullName evidence="4">Pentatricopeptide repeat-containing protein</fullName>
    </recommendedName>
</protein>
<accession>A0A8T3B9F6</accession>
<dbReference type="EMBL" id="JAGYWB010000010">
    <property type="protein sequence ID" value="KAI0507096.1"/>
    <property type="molecule type" value="Genomic_DNA"/>
</dbReference>
<dbReference type="PANTHER" id="PTHR45717:SF4">
    <property type="entry name" value="OS04G0450200 PROTEIN"/>
    <property type="match status" value="1"/>
</dbReference>
<comment type="caution">
    <text evidence="2">The sequence shown here is derived from an EMBL/GenBank/DDBJ whole genome shotgun (WGS) entry which is preliminary data.</text>
</comment>
<proteinExistence type="inferred from homology"/>
<organism evidence="2 3">
    <name type="scientific">Dendrobium nobile</name>
    <name type="common">Orchid</name>
    <dbReference type="NCBI Taxonomy" id="94219"/>
    <lineage>
        <taxon>Eukaryota</taxon>
        <taxon>Viridiplantae</taxon>
        <taxon>Streptophyta</taxon>
        <taxon>Embryophyta</taxon>
        <taxon>Tracheophyta</taxon>
        <taxon>Spermatophyta</taxon>
        <taxon>Magnoliopsida</taxon>
        <taxon>Liliopsida</taxon>
        <taxon>Asparagales</taxon>
        <taxon>Orchidaceae</taxon>
        <taxon>Epidendroideae</taxon>
        <taxon>Malaxideae</taxon>
        <taxon>Dendrobiinae</taxon>
        <taxon>Dendrobium</taxon>
    </lineage>
</organism>
<keyword evidence="3" id="KW-1185">Reference proteome</keyword>
<gene>
    <name evidence="2" type="ORF">KFK09_013214</name>
</gene>
<evidence type="ECO:0008006" key="4">
    <source>
        <dbReference type="Google" id="ProtNLM"/>
    </source>
</evidence>
<sequence length="178" mass="20057">MPKGSFFPVLLRRCLLVAPASQSCRVISFSIIDTSRCFSSPTAPTSERVGLEIADEDPSSTPAGAPDDLRSRIFRLRFPKRSATVVIDKWIAEGRKATASELRKIARDLRRSQRFKHALEIWLLKPIRQFHQPRIFILLQNSSDGVGSILSLDTACPSFHSPCWVQSDFLISYRAVKK</sequence>
<evidence type="ECO:0000313" key="3">
    <source>
        <dbReference type="Proteomes" id="UP000829196"/>
    </source>
</evidence>
<name>A0A8T3B9F6_DENNO</name>
<evidence type="ECO:0000256" key="1">
    <source>
        <dbReference type="ARBA" id="ARBA00007626"/>
    </source>
</evidence>